<accession>A0AAV7E1V0</accession>
<reference evidence="2 3" key="1">
    <citation type="submission" date="2021-07" db="EMBL/GenBank/DDBJ databases">
        <title>The Aristolochia fimbriata genome: insights into angiosperm evolution, floral development and chemical biosynthesis.</title>
        <authorList>
            <person name="Jiao Y."/>
        </authorList>
    </citation>
    <scope>NUCLEOTIDE SEQUENCE [LARGE SCALE GENOMIC DNA]</scope>
    <source>
        <strain evidence="2">IBCAS-2021</strain>
        <tissue evidence="2">Leaf</tissue>
    </source>
</reference>
<dbReference type="CDD" id="cd00167">
    <property type="entry name" value="SANT"/>
    <property type="match status" value="1"/>
</dbReference>
<evidence type="ECO:0000313" key="3">
    <source>
        <dbReference type="Proteomes" id="UP000825729"/>
    </source>
</evidence>
<dbReference type="PANTHER" id="PTHR46872:SF10">
    <property type="entry name" value="MYB-LIKE DOMAIN-CONTAINING PROTEIN"/>
    <property type="match status" value="1"/>
</dbReference>
<evidence type="ECO:0000313" key="2">
    <source>
        <dbReference type="EMBL" id="KAG9441363.1"/>
    </source>
</evidence>
<dbReference type="Proteomes" id="UP000825729">
    <property type="component" value="Unassembled WGS sequence"/>
</dbReference>
<feature type="region of interest" description="Disordered" evidence="1">
    <location>
        <begin position="1"/>
        <end position="24"/>
    </location>
</feature>
<dbReference type="AlphaFoldDB" id="A0AAV7E1V0"/>
<keyword evidence="3" id="KW-1185">Reference proteome</keyword>
<proteinExistence type="predicted"/>
<dbReference type="InterPro" id="IPR001005">
    <property type="entry name" value="SANT/Myb"/>
</dbReference>
<gene>
    <name evidence="2" type="ORF">H6P81_017217</name>
</gene>
<evidence type="ECO:0000256" key="1">
    <source>
        <dbReference type="SAM" id="MobiDB-lite"/>
    </source>
</evidence>
<name>A0AAV7E1V0_ARIFI</name>
<organism evidence="2 3">
    <name type="scientific">Aristolochia fimbriata</name>
    <name type="common">White veined hardy Dutchman's pipe vine</name>
    <dbReference type="NCBI Taxonomy" id="158543"/>
    <lineage>
        <taxon>Eukaryota</taxon>
        <taxon>Viridiplantae</taxon>
        <taxon>Streptophyta</taxon>
        <taxon>Embryophyta</taxon>
        <taxon>Tracheophyta</taxon>
        <taxon>Spermatophyta</taxon>
        <taxon>Magnoliopsida</taxon>
        <taxon>Magnoliidae</taxon>
        <taxon>Piperales</taxon>
        <taxon>Aristolochiaceae</taxon>
        <taxon>Aristolochia</taxon>
    </lineage>
</organism>
<dbReference type="EMBL" id="JAINDJ010000007">
    <property type="protein sequence ID" value="KAG9441363.1"/>
    <property type="molecule type" value="Genomic_DNA"/>
</dbReference>
<comment type="caution">
    <text evidence="2">The sequence shown here is derived from an EMBL/GenBank/DDBJ whole genome shotgun (WGS) entry which is preliminary data.</text>
</comment>
<sequence length="272" mass="31056">MRPSASCSDASMDPEGDSDKTLLPYRAGPAKRVLRTYATLNRETVVGLFCKDQLQKRVPIGSSFQVKVPAWMGPTASTTDDLKWLGTQDWPLEVNQHNDLVDCEAIGKGRPDICGCRFPGSVECVRFHVAERRILLSRELGPVFYHWKFHRMGEEVSLSWTDDEEERFKAIVQSNPPVPERSFWDSLRRSFPSKSRQSLVNYYFNVFLIRRRSYQNRVTPMNIDSDDDESQFGILGDSLGHEMMKSYENCSSLCSQNMQSQYTGDFVGADPE</sequence>
<protein>
    <recommendedName>
        <fullName evidence="4">AT-rich interactive domain-containing protein 2</fullName>
    </recommendedName>
</protein>
<dbReference type="PANTHER" id="PTHR46872">
    <property type="entry name" value="DNA BINDING PROTEIN"/>
    <property type="match status" value="1"/>
</dbReference>
<evidence type="ECO:0008006" key="4">
    <source>
        <dbReference type="Google" id="ProtNLM"/>
    </source>
</evidence>